<evidence type="ECO:0000256" key="1">
    <source>
        <dbReference type="ARBA" id="ARBA00004651"/>
    </source>
</evidence>
<organism evidence="9 10">
    <name type="scientific">Variovorax dokdonensis</name>
    <dbReference type="NCBI Taxonomy" id="344883"/>
    <lineage>
        <taxon>Bacteria</taxon>
        <taxon>Pseudomonadati</taxon>
        <taxon>Pseudomonadota</taxon>
        <taxon>Betaproteobacteria</taxon>
        <taxon>Burkholderiales</taxon>
        <taxon>Comamonadaceae</taxon>
        <taxon>Variovorax</taxon>
    </lineage>
</organism>
<dbReference type="Pfam" id="PF09594">
    <property type="entry name" value="GT87"/>
    <property type="match status" value="1"/>
</dbReference>
<feature type="transmembrane region" description="Helical" evidence="8">
    <location>
        <begin position="242"/>
        <end position="261"/>
    </location>
</feature>
<comment type="similarity">
    <text evidence="7">Belongs to the glycosyltransferase 87 family.</text>
</comment>
<feature type="transmembrane region" description="Helical" evidence="8">
    <location>
        <begin position="162"/>
        <end position="179"/>
    </location>
</feature>
<feature type="transmembrane region" description="Helical" evidence="8">
    <location>
        <begin position="418"/>
        <end position="435"/>
    </location>
</feature>
<evidence type="ECO:0000256" key="2">
    <source>
        <dbReference type="ARBA" id="ARBA00022475"/>
    </source>
</evidence>
<dbReference type="GO" id="GO:0016757">
    <property type="term" value="F:glycosyltransferase activity"/>
    <property type="evidence" value="ECO:0007669"/>
    <property type="project" value="UniProtKB-KW"/>
</dbReference>
<dbReference type="InterPro" id="IPR018584">
    <property type="entry name" value="GT87"/>
</dbReference>
<keyword evidence="6 8" id="KW-0472">Membrane</keyword>
<evidence type="ECO:0000256" key="6">
    <source>
        <dbReference type="ARBA" id="ARBA00023136"/>
    </source>
</evidence>
<feature type="transmembrane region" description="Helical" evidence="8">
    <location>
        <begin position="121"/>
        <end position="142"/>
    </location>
</feature>
<proteinExistence type="inferred from homology"/>
<gene>
    <name evidence="9" type="ORF">QTH91_15670</name>
</gene>
<keyword evidence="5 8" id="KW-1133">Transmembrane helix</keyword>
<dbReference type="EC" id="2.4.-.-" evidence="9"/>
<evidence type="ECO:0000256" key="3">
    <source>
        <dbReference type="ARBA" id="ARBA00022679"/>
    </source>
</evidence>
<feature type="transmembrane region" description="Helical" evidence="8">
    <location>
        <begin position="342"/>
        <end position="359"/>
    </location>
</feature>
<accession>A0ABT7NDA3</accession>
<feature type="transmembrane region" description="Helical" evidence="8">
    <location>
        <begin position="211"/>
        <end position="235"/>
    </location>
</feature>
<sequence length="449" mass="49321">MSAHPMNTPPSFAARRQQFRCWRFWLLLVVGATALNDVVLRLAGLGADSTIRTAQLLLTNQSYLDSWAPMLKASDFLIAHPDTSTFYQTIFFEQRVKFQYPLTSLLIIDIPRRLLGVDAAVIIKLLLYLSRLAVPAIGLAFAALMKNALAETRSGDARTGLLNAWIAVGVGVLSAALFYPIARSEVLGQIQTLMTLLAALALLAWQRGARFTSGLLLGLCCVVKPHWAVLLAWAVLRRQWQFASAAAAVMCGSLLVAWAFYGAGNVLGYVSVVEFIGRHGESFFANQSVNGLVNRMLFNGNNTEWDAHAFAPFHPVVYAATVSSTVILLLFALLWRRRDEPTALHLCVALLALTMASPIAWEHHYGVLFPMYALALPAMLDRRPLGSATLPILALTYLLTSQSFSPLTNLLAQTRWNVLQSYQLFGAALMLWLVARLARDSARHGAATP</sequence>
<keyword evidence="10" id="KW-1185">Reference proteome</keyword>
<keyword evidence="9" id="KW-0328">Glycosyltransferase</keyword>
<evidence type="ECO:0000256" key="5">
    <source>
        <dbReference type="ARBA" id="ARBA00022989"/>
    </source>
</evidence>
<comment type="caution">
    <text evidence="9">The sequence shown here is derived from an EMBL/GenBank/DDBJ whole genome shotgun (WGS) entry which is preliminary data.</text>
</comment>
<dbReference type="Proteomes" id="UP001174908">
    <property type="component" value="Unassembled WGS sequence"/>
</dbReference>
<evidence type="ECO:0000313" key="9">
    <source>
        <dbReference type="EMBL" id="MDM0045927.1"/>
    </source>
</evidence>
<feature type="transmembrane region" description="Helical" evidence="8">
    <location>
        <begin position="316"/>
        <end position="335"/>
    </location>
</feature>
<evidence type="ECO:0000313" key="10">
    <source>
        <dbReference type="Proteomes" id="UP001174908"/>
    </source>
</evidence>
<evidence type="ECO:0000256" key="8">
    <source>
        <dbReference type="SAM" id="Phobius"/>
    </source>
</evidence>
<name>A0ABT7NDA3_9BURK</name>
<keyword evidence="2" id="KW-1003">Cell membrane</keyword>
<comment type="subcellular location">
    <subcellularLocation>
        <location evidence="1">Cell membrane</location>
        <topology evidence="1">Multi-pass membrane protein</topology>
    </subcellularLocation>
</comment>
<feature type="transmembrane region" description="Helical" evidence="8">
    <location>
        <begin position="24"/>
        <end position="43"/>
    </location>
</feature>
<reference evidence="9" key="1">
    <citation type="submission" date="2023-06" db="EMBL/GenBank/DDBJ databases">
        <authorList>
            <person name="Jiang Y."/>
            <person name="Liu Q."/>
        </authorList>
    </citation>
    <scope>NUCLEOTIDE SEQUENCE</scope>
    <source>
        <strain evidence="9">CGMCC 1.12089</strain>
    </source>
</reference>
<dbReference type="EMBL" id="JASZYV010000003">
    <property type="protein sequence ID" value="MDM0045927.1"/>
    <property type="molecule type" value="Genomic_DNA"/>
</dbReference>
<protein>
    <submittedName>
        <fullName evidence="9">Glycosyltransferase family 87 protein</fullName>
        <ecNumber evidence="9">2.4.-.-</ecNumber>
    </submittedName>
</protein>
<keyword evidence="3 9" id="KW-0808">Transferase</keyword>
<evidence type="ECO:0000256" key="4">
    <source>
        <dbReference type="ARBA" id="ARBA00022692"/>
    </source>
</evidence>
<dbReference type="RefSeq" id="WP_286661030.1">
    <property type="nucleotide sequence ID" value="NZ_JASZYV010000003.1"/>
</dbReference>
<evidence type="ECO:0000256" key="7">
    <source>
        <dbReference type="ARBA" id="ARBA00024033"/>
    </source>
</evidence>
<keyword evidence="4 8" id="KW-0812">Transmembrane</keyword>